<dbReference type="Gene3D" id="3.40.50.1820">
    <property type="entry name" value="alpha/beta hydrolase"/>
    <property type="match status" value="1"/>
</dbReference>
<dbReference type="SUPFAM" id="SSF53474">
    <property type="entry name" value="alpha/beta-Hydrolases"/>
    <property type="match status" value="1"/>
</dbReference>
<reference evidence="5" key="1">
    <citation type="submission" date="2016-10" db="EMBL/GenBank/DDBJ databases">
        <authorList>
            <person name="Varghese N."/>
            <person name="Submissions S."/>
        </authorList>
    </citation>
    <scope>NUCLEOTIDE SEQUENCE [LARGE SCALE GENOMIC DNA]</scope>
    <source>
        <strain evidence="5">JCM 14963</strain>
    </source>
</reference>
<evidence type="ECO:0000313" key="4">
    <source>
        <dbReference type="EMBL" id="SDR73576.1"/>
    </source>
</evidence>
<feature type="chain" id="PRO_5009253486" evidence="1">
    <location>
        <begin position="24"/>
        <end position="289"/>
    </location>
</feature>
<evidence type="ECO:0000256" key="1">
    <source>
        <dbReference type="SAM" id="SignalP"/>
    </source>
</evidence>
<keyword evidence="6" id="KW-1185">Reference proteome</keyword>
<dbReference type="InterPro" id="IPR029058">
    <property type="entry name" value="AB_hydrolase_fold"/>
</dbReference>
<dbReference type="STRING" id="472181.SAMN05216271_0220"/>
<dbReference type="Pfam" id="PF12740">
    <property type="entry name" value="PETase"/>
    <property type="match status" value="1"/>
</dbReference>
<reference evidence="3 6" key="3">
    <citation type="submission" date="2024-04" db="EMBL/GenBank/DDBJ databases">
        <title>Draft genome sequence of Halopseudomonas sabulinigri NBRC 116187.</title>
        <authorList>
            <person name="Miyakawa T."/>
            <person name="Kusuya Y."/>
            <person name="Miura T."/>
        </authorList>
    </citation>
    <scope>NUCLEOTIDE SEQUENCE [LARGE SCALE GENOMIC DNA]</scope>
    <source>
        <strain evidence="3 6">4NH20-0042</strain>
    </source>
</reference>
<reference evidence="4" key="2">
    <citation type="submission" date="2016-10" db="EMBL/GenBank/DDBJ databases">
        <authorList>
            <person name="de Groot N.N."/>
        </authorList>
    </citation>
    <scope>NUCLEOTIDE SEQUENCE [LARGE SCALE GENOMIC DNA]</scope>
    <source>
        <strain evidence="4">JCM 14963</strain>
    </source>
</reference>
<dbReference type="PANTHER" id="PTHR33428">
    <property type="entry name" value="CHLOROPHYLLASE-2, CHLOROPLASTIC"/>
    <property type="match status" value="1"/>
</dbReference>
<evidence type="ECO:0000313" key="3">
    <source>
        <dbReference type="EMBL" id="GAA6129681.1"/>
    </source>
</evidence>
<name>A0A1H1LGD1_9GAMM</name>
<dbReference type="EMBL" id="LT629763">
    <property type="protein sequence ID" value="SDR73576.1"/>
    <property type="molecule type" value="Genomic_DNA"/>
</dbReference>
<evidence type="ECO:0000313" key="6">
    <source>
        <dbReference type="Proteomes" id="UP001486808"/>
    </source>
</evidence>
<sequence length="289" mass="29746">MKAPAFKLAAIALGLAFSSAALATNPGGGGGGSSDPTGTGFPGVSSFSSSGSFSTTSGSAGFSCTVFRPSTLGASGRKHPIIVWGNGTTASPSTYSALLTHWASHGFVVIAANTSNAGTGQDMLNCVDYLVDQNNRSSGTYAGKLDLNRIGAAGHSQGGGGTIMAGQNYRIKATAPFQPYTIGLGHSSSSQSNQNGPMFLMSGSADTIASPTLNSLPVYNRANVPVFWGELSGASHFEPVGNAGDFRGPATAWFRYHLMDDQSAENTFYGSNCGLCSDRDWDVRRKGIN</sequence>
<protein>
    <submittedName>
        <fullName evidence="4">Chlorophyllase enzyme</fullName>
    </submittedName>
</protein>
<dbReference type="Proteomes" id="UP001486808">
    <property type="component" value="Unassembled WGS sequence"/>
</dbReference>
<dbReference type="AlphaFoldDB" id="A0A1H1LGD1"/>
<gene>
    <name evidence="3" type="ORF">NBRC116187_00410</name>
    <name evidence="4" type="ORF">SAMN05216271_0220</name>
</gene>
<dbReference type="OrthoDB" id="9812672at2"/>
<dbReference type="InterPro" id="IPR041127">
    <property type="entry name" value="PET_hydrolase/cutinase-like"/>
</dbReference>
<dbReference type="RefSeq" id="WP_092283111.1">
    <property type="nucleotide sequence ID" value="NZ_BAABWD010000001.1"/>
</dbReference>
<dbReference type="ESTHER" id="9psed-a0a1h1lgd1">
    <property type="family name" value="Polyesterase-lipase-cutinase"/>
</dbReference>
<feature type="domain" description="PET hydrolase/cutinase-like" evidence="2">
    <location>
        <begin position="54"/>
        <end position="268"/>
    </location>
</feature>
<dbReference type="Proteomes" id="UP000243413">
    <property type="component" value="Chromosome I"/>
</dbReference>
<organism evidence="4 5">
    <name type="scientific">Halopseudomonas sabulinigri</name>
    <dbReference type="NCBI Taxonomy" id="472181"/>
    <lineage>
        <taxon>Bacteria</taxon>
        <taxon>Pseudomonadati</taxon>
        <taxon>Pseudomonadota</taxon>
        <taxon>Gammaproteobacteria</taxon>
        <taxon>Pseudomonadales</taxon>
        <taxon>Pseudomonadaceae</taxon>
        <taxon>Halopseudomonas</taxon>
    </lineage>
</organism>
<accession>A0A1H1LGD1</accession>
<feature type="signal peptide" evidence="1">
    <location>
        <begin position="1"/>
        <end position="23"/>
    </location>
</feature>
<proteinExistence type="predicted"/>
<evidence type="ECO:0000313" key="5">
    <source>
        <dbReference type="Proteomes" id="UP000243413"/>
    </source>
</evidence>
<dbReference type="PANTHER" id="PTHR33428:SF14">
    <property type="entry name" value="CARBOXYLESTERASE TYPE B DOMAIN-CONTAINING PROTEIN"/>
    <property type="match status" value="1"/>
</dbReference>
<evidence type="ECO:0000259" key="2">
    <source>
        <dbReference type="Pfam" id="PF12740"/>
    </source>
</evidence>
<keyword evidence="1" id="KW-0732">Signal</keyword>
<dbReference type="EMBL" id="BAABWD010000001">
    <property type="protein sequence ID" value="GAA6129681.1"/>
    <property type="molecule type" value="Genomic_DNA"/>
</dbReference>